<dbReference type="InterPro" id="IPR006311">
    <property type="entry name" value="TAT_signal"/>
</dbReference>
<sequence>MTLSARPTRRAVLGALAAAPLAACATGAPAPAVRRFRAVTIDAGPFAAKGVPNYAARVAEAARAAIPSAFAGRLDPSDRNAPTLVIEIAGVSLAAWTGSGRSPFTMGVGAGDATDWMDGALVVRAPSGAVIDRRPHISSRAAASSGAWYDPENETRRMRDLAALYVAWAAKEYGD</sequence>
<protein>
    <recommendedName>
        <fullName evidence="4">DUF3313 domain-containing protein</fullName>
    </recommendedName>
</protein>
<accession>A0A4Q9VU53</accession>
<proteinExistence type="predicted"/>
<dbReference type="OrthoDB" id="8159918at2"/>
<organism evidence="2 3">
    <name type="scientific">Siculibacillus lacustris</name>
    <dbReference type="NCBI Taxonomy" id="1549641"/>
    <lineage>
        <taxon>Bacteria</taxon>
        <taxon>Pseudomonadati</taxon>
        <taxon>Pseudomonadota</taxon>
        <taxon>Alphaproteobacteria</taxon>
        <taxon>Hyphomicrobiales</taxon>
        <taxon>Ancalomicrobiaceae</taxon>
        <taxon>Siculibacillus</taxon>
    </lineage>
</organism>
<reference evidence="2 3" key="1">
    <citation type="submission" date="2019-02" db="EMBL/GenBank/DDBJ databases">
        <title>Siculibacillus lacustris gen. nov., sp. nov., a new rosette-forming bacterium isolated from a freshwater crater lake (Lake St. Ana, Romania).</title>
        <authorList>
            <person name="Felfoldi T."/>
            <person name="Marton Z."/>
            <person name="Szabo A."/>
            <person name="Mentes A."/>
            <person name="Boka K."/>
            <person name="Marialigeti K."/>
            <person name="Mathe I."/>
            <person name="Koncz M."/>
            <person name="Schumann P."/>
            <person name="Toth E."/>
        </authorList>
    </citation>
    <scope>NUCLEOTIDE SEQUENCE [LARGE SCALE GENOMIC DNA]</scope>
    <source>
        <strain evidence="2 3">SA-279</strain>
    </source>
</reference>
<evidence type="ECO:0000313" key="2">
    <source>
        <dbReference type="EMBL" id="TBW38663.1"/>
    </source>
</evidence>
<evidence type="ECO:0000256" key="1">
    <source>
        <dbReference type="SAM" id="SignalP"/>
    </source>
</evidence>
<feature type="signal peptide" evidence="1">
    <location>
        <begin position="1"/>
        <end position="25"/>
    </location>
</feature>
<name>A0A4Q9VU53_9HYPH</name>
<gene>
    <name evidence="2" type="ORF">EYW49_08155</name>
</gene>
<dbReference type="RefSeq" id="WP_131308066.1">
    <property type="nucleotide sequence ID" value="NZ_SJFN01000010.1"/>
</dbReference>
<dbReference type="AlphaFoldDB" id="A0A4Q9VU53"/>
<keyword evidence="1" id="KW-0732">Signal</keyword>
<evidence type="ECO:0000313" key="3">
    <source>
        <dbReference type="Proteomes" id="UP000292781"/>
    </source>
</evidence>
<dbReference type="PROSITE" id="PS51318">
    <property type="entry name" value="TAT"/>
    <property type="match status" value="1"/>
</dbReference>
<dbReference type="Proteomes" id="UP000292781">
    <property type="component" value="Unassembled WGS sequence"/>
</dbReference>
<dbReference type="EMBL" id="SJFN01000010">
    <property type="protein sequence ID" value="TBW38663.1"/>
    <property type="molecule type" value="Genomic_DNA"/>
</dbReference>
<comment type="caution">
    <text evidence="2">The sequence shown here is derived from an EMBL/GenBank/DDBJ whole genome shotgun (WGS) entry which is preliminary data.</text>
</comment>
<evidence type="ECO:0008006" key="4">
    <source>
        <dbReference type="Google" id="ProtNLM"/>
    </source>
</evidence>
<keyword evidence="3" id="KW-1185">Reference proteome</keyword>
<feature type="chain" id="PRO_5020277618" description="DUF3313 domain-containing protein" evidence="1">
    <location>
        <begin position="26"/>
        <end position="175"/>
    </location>
</feature>